<dbReference type="GO" id="GO:0016491">
    <property type="term" value="F:oxidoreductase activity"/>
    <property type="evidence" value="ECO:0007669"/>
    <property type="project" value="InterPro"/>
</dbReference>
<name>A0A835GV79_9MAGN</name>
<keyword evidence="4" id="KW-1185">Reference proteome</keyword>
<dbReference type="GO" id="GO:0051287">
    <property type="term" value="F:NAD binding"/>
    <property type="evidence" value="ECO:0007669"/>
    <property type="project" value="InterPro"/>
</dbReference>
<gene>
    <name evidence="3" type="ORF">IFM89_039741</name>
</gene>
<evidence type="ECO:0000259" key="1">
    <source>
        <dbReference type="Pfam" id="PF03446"/>
    </source>
</evidence>
<evidence type="ECO:0008006" key="5">
    <source>
        <dbReference type="Google" id="ProtNLM"/>
    </source>
</evidence>
<evidence type="ECO:0000313" key="4">
    <source>
        <dbReference type="Proteomes" id="UP000631114"/>
    </source>
</evidence>
<dbReference type="EMBL" id="JADFTS010000056">
    <property type="protein sequence ID" value="KAF9587055.1"/>
    <property type="molecule type" value="Genomic_DNA"/>
</dbReference>
<dbReference type="Proteomes" id="UP000631114">
    <property type="component" value="Unassembled WGS sequence"/>
</dbReference>
<evidence type="ECO:0000259" key="2">
    <source>
        <dbReference type="Pfam" id="PF14833"/>
    </source>
</evidence>
<dbReference type="SUPFAM" id="SSF51735">
    <property type="entry name" value="NAD(P)-binding Rossmann-fold domains"/>
    <property type="match status" value="1"/>
</dbReference>
<feature type="domain" description="3-hydroxyisobutyrate dehydrogenase-like NAD-binding" evidence="2">
    <location>
        <begin position="333"/>
        <end position="452"/>
    </location>
</feature>
<dbReference type="PANTHER" id="PTHR43060:SF17">
    <property type="entry name" value="L-THREONATE DEHYDROGENASE"/>
    <property type="match status" value="1"/>
</dbReference>
<dbReference type="OrthoDB" id="48988at2759"/>
<feature type="domain" description="3-hydroxyisobutyrate dehydrogenase-like NAD-binding" evidence="2">
    <location>
        <begin position="13"/>
        <end position="128"/>
    </location>
</feature>
<sequence>MCERLYILEGGVGAGSKVKMVNELLEGTHLVASMEAIMLAVQAGIDPWIIHDILSNCAGSSWVFKNHVPKLLKGDHSKHYSMDTIVRNLRSVLDMAKLLTFPLPLLAVAHQQLLYGCSRKSGDDYDTTFVKISETILGVNIIDASNKESYNPEELADVVSATSNSVKRIGFIGLGAMGFGMATHLVKSKFCVSGYDVYKPTLSRFENAGGLVGNSPAEVAKDVEVLIIMVTNETQAESVLYGNLGALSALPAGATVILSSTVTVGFVSQLALRLQDEKKDFMLVDAPVSGGAARASTGELTIMASGTDEALKRAGSVLSALSEKLYIIKGGCGAGSSVKMVNQLLAGIHIASAAEAMAFGARLGLNMRMLFEIIMNCEGMSWMFGNRVPHMLESDYTPYSAIDIWLKDLGIVSQECSSRKIPVPLATVALQQYISGSAAGWGRLDDSAVVKYCGFKQAVVYLQIYEMFTGVKVEDKLPVLKKEDV</sequence>
<organism evidence="3 4">
    <name type="scientific">Coptis chinensis</name>
    <dbReference type="NCBI Taxonomy" id="261450"/>
    <lineage>
        <taxon>Eukaryota</taxon>
        <taxon>Viridiplantae</taxon>
        <taxon>Streptophyta</taxon>
        <taxon>Embryophyta</taxon>
        <taxon>Tracheophyta</taxon>
        <taxon>Spermatophyta</taxon>
        <taxon>Magnoliopsida</taxon>
        <taxon>Ranunculales</taxon>
        <taxon>Ranunculaceae</taxon>
        <taxon>Coptidoideae</taxon>
        <taxon>Coptis</taxon>
    </lineage>
</organism>
<dbReference type="InterPro" id="IPR029154">
    <property type="entry name" value="HIBADH-like_NADP-bd"/>
</dbReference>
<dbReference type="InterPro" id="IPR013328">
    <property type="entry name" value="6PGD_dom2"/>
</dbReference>
<proteinExistence type="predicted"/>
<reference evidence="3 4" key="1">
    <citation type="submission" date="2020-10" db="EMBL/GenBank/DDBJ databases">
        <title>The Coptis chinensis genome and diversification of protoberbering-type alkaloids.</title>
        <authorList>
            <person name="Wang B."/>
            <person name="Shu S."/>
            <person name="Song C."/>
            <person name="Liu Y."/>
        </authorList>
    </citation>
    <scope>NUCLEOTIDE SEQUENCE [LARGE SCALE GENOMIC DNA]</scope>
    <source>
        <strain evidence="3">HL-2020</strain>
        <tissue evidence="3">Leaf</tissue>
    </source>
</reference>
<dbReference type="GO" id="GO:0050661">
    <property type="term" value="F:NADP binding"/>
    <property type="evidence" value="ECO:0007669"/>
    <property type="project" value="InterPro"/>
</dbReference>
<dbReference type="SUPFAM" id="SSF48179">
    <property type="entry name" value="6-phosphogluconate dehydrogenase C-terminal domain-like"/>
    <property type="match status" value="2"/>
</dbReference>
<comment type="caution">
    <text evidence="3">The sequence shown here is derived from an EMBL/GenBank/DDBJ whole genome shotgun (WGS) entry which is preliminary data.</text>
</comment>
<dbReference type="InterPro" id="IPR002204">
    <property type="entry name" value="3-OH-isobutyrate_DH-rel_CS"/>
</dbReference>
<dbReference type="Pfam" id="PF03446">
    <property type="entry name" value="NAD_binding_2"/>
    <property type="match status" value="1"/>
</dbReference>
<dbReference type="Gene3D" id="1.10.1040.10">
    <property type="entry name" value="N-(1-d-carboxylethyl)-l-norvaline Dehydrogenase, domain 2"/>
    <property type="match status" value="2"/>
</dbReference>
<dbReference type="AlphaFoldDB" id="A0A835GV79"/>
<accession>A0A835GV79</accession>
<dbReference type="PROSITE" id="PS00895">
    <property type="entry name" value="3_HYDROXYISOBUT_DH"/>
    <property type="match status" value="1"/>
</dbReference>
<dbReference type="InterPro" id="IPR036291">
    <property type="entry name" value="NAD(P)-bd_dom_sf"/>
</dbReference>
<dbReference type="PANTHER" id="PTHR43060">
    <property type="entry name" value="3-HYDROXYISOBUTYRATE DEHYDROGENASE-LIKE 1, MITOCHONDRIAL-RELATED"/>
    <property type="match status" value="1"/>
</dbReference>
<evidence type="ECO:0000313" key="3">
    <source>
        <dbReference type="EMBL" id="KAF9587055.1"/>
    </source>
</evidence>
<protein>
    <recommendedName>
        <fullName evidence="5">3-hydroxyisobutyrate dehydrogenase</fullName>
    </recommendedName>
</protein>
<dbReference type="InterPro" id="IPR008927">
    <property type="entry name" value="6-PGluconate_DH-like_C_sf"/>
</dbReference>
<dbReference type="Pfam" id="PF14833">
    <property type="entry name" value="NAD_binding_11"/>
    <property type="match status" value="2"/>
</dbReference>
<dbReference type="Gene3D" id="3.40.50.720">
    <property type="entry name" value="NAD(P)-binding Rossmann-like Domain"/>
    <property type="match status" value="1"/>
</dbReference>
<feature type="domain" description="6-phosphogluconate dehydrogenase NADP-binding" evidence="1">
    <location>
        <begin position="168"/>
        <end position="326"/>
    </location>
</feature>
<dbReference type="InterPro" id="IPR006115">
    <property type="entry name" value="6PGDH_NADP-bd"/>
</dbReference>